<evidence type="ECO:0000313" key="2">
    <source>
        <dbReference type="EMBL" id="EJT46612.1"/>
    </source>
</evidence>
<accession>J6EV05</accession>
<dbReference type="Proteomes" id="UP000002748">
    <property type="component" value="Unassembled WGS sequence"/>
</dbReference>
<dbReference type="EMBL" id="ALBS01000283">
    <property type="protein sequence ID" value="EJT46612.1"/>
    <property type="molecule type" value="Genomic_DNA"/>
</dbReference>
<dbReference type="KEGG" id="tasa:A1Q1_04789"/>
<organism evidence="2 3">
    <name type="scientific">Trichosporon asahii var. asahii (strain ATCC 90039 / CBS 2479 / JCM 2466 / KCTC 7840 / NBRC 103889/ NCYC 2677 / UAMH 7654)</name>
    <name type="common">Yeast</name>
    <dbReference type="NCBI Taxonomy" id="1186058"/>
    <lineage>
        <taxon>Eukaryota</taxon>
        <taxon>Fungi</taxon>
        <taxon>Dikarya</taxon>
        <taxon>Basidiomycota</taxon>
        <taxon>Agaricomycotina</taxon>
        <taxon>Tremellomycetes</taxon>
        <taxon>Trichosporonales</taxon>
        <taxon>Trichosporonaceae</taxon>
        <taxon>Trichosporon</taxon>
    </lineage>
</organism>
<feature type="region of interest" description="Disordered" evidence="1">
    <location>
        <begin position="1"/>
        <end position="114"/>
    </location>
</feature>
<dbReference type="AlphaFoldDB" id="J6EV05"/>
<evidence type="ECO:0000256" key="1">
    <source>
        <dbReference type="SAM" id="MobiDB-lite"/>
    </source>
</evidence>
<dbReference type="RefSeq" id="XP_014178502.1">
    <property type="nucleotide sequence ID" value="XM_014323027.1"/>
</dbReference>
<comment type="caution">
    <text evidence="2">The sequence shown here is derived from an EMBL/GenBank/DDBJ whole genome shotgun (WGS) entry which is preliminary data.</text>
</comment>
<dbReference type="VEuPathDB" id="FungiDB:A1Q1_04789"/>
<dbReference type="GeneID" id="25988301"/>
<gene>
    <name evidence="2" type="ORF">A1Q1_04789</name>
</gene>
<protein>
    <submittedName>
        <fullName evidence="2">Uncharacterized protein</fullName>
    </submittedName>
</protein>
<proteinExistence type="predicted"/>
<evidence type="ECO:0000313" key="3">
    <source>
        <dbReference type="Proteomes" id="UP000002748"/>
    </source>
</evidence>
<dbReference type="HOGENOM" id="CLU_2122794_0_0_1"/>
<name>J6EV05_TRIAS</name>
<reference evidence="2 3" key="1">
    <citation type="journal article" date="2012" name="Eukaryot. Cell">
        <title>Draft genome sequence of CBS 2479, the standard type strain of Trichosporon asahii.</title>
        <authorList>
            <person name="Yang R.Y."/>
            <person name="Li H.T."/>
            <person name="Zhu H."/>
            <person name="Zhou G.P."/>
            <person name="Wang M."/>
            <person name="Wang L."/>
        </authorList>
    </citation>
    <scope>NUCLEOTIDE SEQUENCE [LARGE SCALE GENOMIC DNA]</scope>
    <source>
        <strain evidence="3">ATCC 90039 / CBS 2479 / JCM 2466 / KCTC 7840 / NCYC 2677 / UAMH 7654</strain>
    </source>
</reference>
<sequence length="114" mass="11997">MYRLHRPAGAHRQYAARVPTADDDKAVGVASLGPSRLPPSDGGTRGTPSLPRPLAGSGPPAPSPPLPRRGQGEGHGAAQPRRVRALALDQWRTPTPKSRGRAICPAPVIRRPAQ</sequence>
<feature type="compositionally biased region" description="Low complexity" evidence="1">
    <location>
        <begin position="48"/>
        <end position="58"/>
    </location>
</feature>